<dbReference type="PANTHER" id="PTHR43780:SF2">
    <property type="entry name" value="1-AMINOCYCLOPROPANE-1-CARBOXYLATE DEAMINASE-RELATED"/>
    <property type="match status" value="1"/>
</dbReference>
<evidence type="ECO:0000256" key="3">
    <source>
        <dbReference type="ARBA" id="ARBA00022898"/>
    </source>
</evidence>
<dbReference type="Pfam" id="PF00291">
    <property type="entry name" value="PALP"/>
    <property type="match status" value="1"/>
</dbReference>
<evidence type="ECO:0000256" key="5">
    <source>
        <dbReference type="PIRSR" id="PIRSR006278-2"/>
    </source>
</evidence>
<dbReference type="SUPFAM" id="SSF53686">
    <property type="entry name" value="Tryptophan synthase beta subunit-like PLP-dependent enzymes"/>
    <property type="match status" value="1"/>
</dbReference>
<dbReference type="PANTHER" id="PTHR43780">
    <property type="entry name" value="1-AMINOCYCLOPROPANE-1-CARBOXYLATE DEAMINASE-RELATED"/>
    <property type="match status" value="1"/>
</dbReference>
<evidence type="ECO:0000256" key="2">
    <source>
        <dbReference type="ARBA" id="ARBA00008639"/>
    </source>
</evidence>
<dbReference type="GO" id="GO:0019148">
    <property type="term" value="F:D-cysteine desulfhydrase activity"/>
    <property type="evidence" value="ECO:0007669"/>
    <property type="project" value="UniProtKB-EC"/>
</dbReference>
<dbReference type="EC" id="4.4.1.25" evidence="7"/>
<dbReference type="Gene3D" id="3.40.50.1100">
    <property type="match status" value="2"/>
</dbReference>
<dbReference type="EC" id="4.4.1.15" evidence="7"/>
<keyword evidence="3 5" id="KW-0663">Pyridoxal phosphate</keyword>
<dbReference type="InterPro" id="IPR001926">
    <property type="entry name" value="TrpB-like_PALP"/>
</dbReference>
<evidence type="ECO:0000313" key="7">
    <source>
        <dbReference type="EMBL" id="MBP1298901.1"/>
    </source>
</evidence>
<evidence type="ECO:0000256" key="4">
    <source>
        <dbReference type="PIRSR" id="PIRSR006278-1"/>
    </source>
</evidence>
<proteinExistence type="inferred from homology"/>
<protein>
    <submittedName>
        <fullName evidence="7">D-cysteine desulfhydrase/L-cysteate sulfo-lyase</fullName>
        <ecNumber evidence="7">4.4.1.15</ecNumber>
        <ecNumber evidence="7">4.4.1.25</ecNumber>
    </submittedName>
</protein>
<dbReference type="RefSeq" id="WP_244980707.1">
    <property type="nucleotide sequence ID" value="NZ_JAFICZ010000001.1"/>
</dbReference>
<reference evidence="7" key="1">
    <citation type="submission" date="2021-02" db="EMBL/GenBank/DDBJ databases">
        <title>Genomic Encyclopedia of Type Strains, Phase IV (KMG-V): Genome sequencing to study the core and pangenomes of soil and plant-associated prokaryotes.</title>
        <authorList>
            <person name="Whitman W."/>
        </authorList>
    </citation>
    <scope>NUCLEOTIDE SEQUENCE</scope>
    <source>
        <strain evidence="7">USDA 406</strain>
    </source>
</reference>
<evidence type="ECO:0000256" key="1">
    <source>
        <dbReference type="ARBA" id="ARBA00001933"/>
    </source>
</evidence>
<organism evidence="7 8">
    <name type="scientific">Bradyrhizobium elkanii</name>
    <dbReference type="NCBI Taxonomy" id="29448"/>
    <lineage>
        <taxon>Bacteria</taxon>
        <taxon>Pseudomonadati</taxon>
        <taxon>Pseudomonadota</taxon>
        <taxon>Alphaproteobacteria</taxon>
        <taxon>Hyphomicrobiales</taxon>
        <taxon>Nitrobacteraceae</taxon>
        <taxon>Bradyrhizobium</taxon>
    </lineage>
</organism>
<name>A0A8I1YIU7_BRAEL</name>
<gene>
    <name evidence="7" type="ORF">JOH49_008654</name>
</gene>
<evidence type="ECO:0000259" key="6">
    <source>
        <dbReference type="Pfam" id="PF00291"/>
    </source>
</evidence>
<dbReference type="InterPro" id="IPR027278">
    <property type="entry name" value="ACCD_DCysDesulf"/>
</dbReference>
<comment type="similarity">
    <text evidence="2">Belongs to the ACC deaminase/D-cysteine desulfhydrase family.</text>
</comment>
<dbReference type="AlphaFoldDB" id="A0A8I1YIU7"/>
<accession>A0A8I1YIU7</accession>
<sequence length="347" mass="35895">MGELPRQADDRGVAARWLAPHPRVAIVHAPTALERLDRLSHALDGPTVWVKRDDCTGLAGGGNKARKLEFLIGEALADAADTVITAGAVQSNHARQVTAAAARFGLRTILLLTETVTGRGDAYQNNGNLLLDRLLRAEIRRAGDVESAPVLARIAEEERAQGRRPCVIPVGGSNAVGTLGYVAGGLELLAQLGALGVNATTVVHATGSGGTQAGLLLATRMAGAALDVLGISVGAPVERQRGRVLQALRAAAARIGISDLHAVDAAVAVDDRFVGPGYGRPAAETIAAIRIAAETEGLLLDPVYSGKAMAGLIALIRAGRFRRGQHVVFLHTGGAQALGAYADDFAL</sequence>
<feature type="active site" description="Nucleophile" evidence="4">
    <location>
        <position position="91"/>
    </location>
</feature>
<dbReference type="InterPro" id="IPR036052">
    <property type="entry name" value="TrpB-like_PALP_sf"/>
</dbReference>
<keyword evidence="7" id="KW-0456">Lyase</keyword>
<comment type="caution">
    <text evidence="7">The sequence shown here is derived from an EMBL/GenBank/DDBJ whole genome shotgun (WGS) entry which is preliminary data.</text>
</comment>
<comment type="cofactor">
    <cofactor evidence="1">
        <name>pyridoxal 5'-phosphate</name>
        <dbReference type="ChEBI" id="CHEBI:597326"/>
    </cofactor>
</comment>
<feature type="modified residue" description="N6-(pyridoxal phosphate)lysine" evidence="5">
    <location>
        <position position="64"/>
    </location>
</feature>
<dbReference type="EMBL" id="JAFICZ010000001">
    <property type="protein sequence ID" value="MBP1298901.1"/>
    <property type="molecule type" value="Genomic_DNA"/>
</dbReference>
<dbReference type="PIRSF" id="PIRSF006278">
    <property type="entry name" value="ACCD_DCysDesulf"/>
    <property type="match status" value="1"/>
</dbReference>
<evidence type="ECO:0000313" key="8">
    <source>
        <dbReference type="Proteomes" id="UP000673383"/>
    </source>
</evidence>
<dbReference type="Proteomes" id="UP000673383">
    <property type="component" value="Unassembled WGS sequence"/>
</dbReference>
<dbReference type="GO" id="GO:0034011">
    <property type="term" value="F:L-cysteate sulfo-lyase activity"/>
    <property type="evidence" value="ECO:0007669"/>
    <property type="project" value="UniProtKB-EC"/>
</dbReference>
<feature type="domain" description="Tryptophan synthase beta chain-like PALP" evidence="6">
    <location>
        <begin position="28"/>
        <end position="333"/>
    </location>
</feature>